<keyword evidence="5" id="KW-0813">Transport</keyword>
<comment type="caution">
    <text evidence="6">The sequence shown here is derived from an EMBL/GenBank/DDBJ whole genome shotgun (WGS) entry which is preliminary data.</text>
</comment>
<dbReference type="HAMAP" id="MF_00902">
    <property type="entry name" value="TatC"/>
    <property type="match status" value="1"/>
</dbReference>
<evidence type="ECO:0000256" key="5">
    <source>
        <dbReference type="HAMAP-Rule" id="MF_00902"/>
    </source>
</evidence>
<name>A0A084SY06_9BACT</name>
<comment type="function">
    <text evidence="5">Part of the twin-arginine translocation (Tat) system that transports large folded proteins containing a characteristic twin-arginine motif in their signal peptide across membranes.</text>
</comment>
<keyword evidence="2 5" id="KW-0812">Transmembrane</keyword>
<feature type="transmembrane region" description="Helical" evidence="5">
    <location>
        <begin position="343"/>
        <end position="361"/>
    </location>
</feature>
<dbReference type="GO" id="GO:0043953">
    <property type="term" value="P:protein transport by the Tat complex"/>
    <property type="evidence" value="ECO:0007669"/>
    <property type="project" value="UniProtKB-UniRule"/>
</dbReference>
<evidence type="ECO:0000256" key="4">
    <source>
        <dbReference type="ARBA" id="ARBA00023136"/>
    </source>
</evidence>
<keyword evidence="5" id="KW-0811">Translocation</keyword>
<sequence length="403" mass="43539">MSLAEHLTELRSRLLKCTIAVLVLGCAALVFAKPIFGILMKPVLDALPAEGRSLVYTSGIEELNVLMKVGVYCGIFLTTPVILMQIWGFVAPGLYPDERRYAGPFVFLGSAAFLAGALFCYFAVLPSMFKFLLNDEEGLAISQRLDVARLRADDALRFLRIGDAERAGQLAREASTGLKADGMGQMPEATRAPSESVELEARLDGLGRLLDASADGFGVQARSVLRQTVEKRAEAVEAYAKADYGASSKAMDEAASLLAGVAPTRTEELAGLWRLEKELALGKARHVAASWTKPMLTMNEQLSLVLLLLLSFGIIFELPLVMALLGLVGIVRAGFLMKYQRHAFVVCLIAAAILTPTGDVVNLSLMAGPMLLCYELGVLSVWLIERRRAKQEAETSITPTTGA</sequence>
<evidence type="ECO:0000313" key="7">
    <source>
        <dbReference type="Proteomes" id="UP000028547"/>
    </source>
</evidence>
<evidence type="ECO:0000313" key="6">
    <source>
        <dbReference type="EMBL" id="KFA93341.1"/>
    </source>
</evidence>
<feature type="transmembrane region" description="Helical" evidence="5">
    <location>
        <begin position="102"/>
        <end position="124"/>
    </location>
</feature>
<feature type="transmembrane region" description="Helical" evidence="5">
    <location>
        <begin position="304"/>
        <end position="331"/>
    </location>
</feature>
<comment type="caution">
    <text evidence="5">Lacks conserved residue(s) required for the propagation of feature annotation.</text>
</comment>
<evidence type="ECO:0000256" key="1">
    <source>
        <dbReference type="ARBA" id="ARBA00004141"/>
    </source>
</evidence>
<feature type="transmembrane region" description="Helical" evidence="5">
    <location>
        <begin position="367"/>
        <end position="384"/>
    </location>
</feature>
<accession>A0A084SY06</accession>
<dbReference type="Pfam" id="PF00902">
    <property type="entry name" value="TatC"/>
    <property type="match status" value="2"/>
</dbReference>
<keyword evidence="4 5" id="KW-0472">Membrane</keyword>
<keyword evidence="3 5" id="KW-1133">Transmembrane helix</keyword>
<keyword evidence="5" id="KW-0653">Protein transport</keyword>
<dbReference type="AlphaFoldDB" id="A0A084SY06"/>
<organism evidence="6 7">
    <name type="scientific">Archangium violaceum Cb vi76</name>
    <dbReference type="NCBI Taxonomy" id="1406225"/>
    <lineage>
        <taxon>Bacteria</taxon>
        <taxon>Pseudomonadati</taxon>
        <taxon>Myxococcota</taxon>
        <taxon>Myxococcia</taxon>
        <taxon>Myxococcales</taxon>
        <taxon>Cystobacterineae</taxon>
        <taxon>Archangiaceae</taxon>
        <taxon>Archangium</taxon>
    </lineage>
</organism>
<comment type="subunit">
    <text evidence="5">Forms a complex with TatA.</text>
</comment>
<gene>
    <name evidence="5" type="primary">tatC</name>
    <name evidence="6" type="ORF">Q664_09765</name>
</gene>
<dbReference type="GO" id="GO:0033281">
    <property type="term" value="C:TAT protein transport complex"/>
    <property type="evidence" value="ECO:0007669"/>
    <property type="project" value="UniProtKB-UniRule"/>
</dbReference>
<feature type="transmembrane region" description="Helical" evidence="5">
    <location>
        <begin position="69"/>
        <end position="90"/>
    </location>
</feature>
<dbReference type="GO" id="GO:0065002">
    <property type="term" value="P:intracellular protein transmembrane transport"/>
    <property type="evidence" value="ECO:0007669"/>
    <property type="project" value="TreeGrafter"/>
</dbReference>
<dbReference type="GO" id="GO:0009977">
    <property type="term" value="F:proton motive force dependent protein transmembrane transporter activity"/>
    <property type="evidence" value="ECO:0007669"/>
    <property type="project" value="TreeGrafter"/>
</dbReference>
<dbReference type="Proteomes" id="UP000028547">
    <property type="component" value="Unassembled WGS sequence"/>
</dbReference>
<dbReference type="PANTHER" id="PTHR30371:SF0">
    <property type="entry name" value="SEC-INDEPENDENT PROTEIN TRANSLOCASE PROTEIN TATC, CHLOROPLASTIC-RELATED"/>
    <property type="match status" value="1"/>
</dbReference>
<dbReference type="EMBL" id="JPMI01000056">
    <property type="protein sequence ID" value="KFA93341.1"/>
    <property type="molecule type" value="Genomic_DNA"/>
</dbReference>
<dbReference type="InterPro" id="IPR002033">
    <property type="entry name" value="TatC"/>
</dbReference>
<evidence type="ECO:0000256" key="2">
    <source>
        <dbReference type="ARBA" id="ARBA00022692"/>
    </source>
</evidence>
<proteinExistence type="inferred from homology"/>
<comment type="subcellular location">
    <subcellularLocation>
        <location evidence="5">Cell membrane</location>
        <topology evidence="5">Multi-pass membrane protein</topology>
    </subcellularLocation>
    <subcellularLocation>
        <location evidence="1">Membrane</location>
        <topology evidence="1">Multi-pass membrane protein</topology>
    </subcellularLocation>
</comment>
<evidence type="ECO:0000256" key="3">
    <source>
        <dbReference type="ARBA" id="ARBA00022989"/>
    </source>
</evidence>
<dbReference type="PRINTS" id="PR01840">
    <property type="entry name" value="TATCFAMILY"/>
</dbReference>
<comment type="similarity">
    <text evidence="5">Belongs to the TatC family.</text>
</comment>
<dbReference type="RefSeq" id="WP_043392499.1">
    <property type="nucleotide sequence ID" value="NZ_JPMI01000056.1"/>
</dbReference>
<reference evidence="6 7" key="1">
    <citation type="submission" date="2014-07" db="EMBL/GenBank/DDBJ databases">
        <title>Draft Genome Sequence of Gephyronic Acid Producer, Cystobacter violaceus Strain Cb vi76.</title>
        <authorList>
            <person name="Stevens D.C."/>
            <person name="Young J."/>
            <person name="Carmichael R."/>
            <person name="Tan J."/>
            <person name="Taylor R.E."/>
        </authorList>
    </citation>
    <scope>NUCLEOTIDE SEQUENCE [LARGE SCALE GENOMIC DNA]</scope>
    <source>
        <strain evidence="6 7">Cb vi76</strain>
    </source>
</reference>
<dbReference type="PANTHER" id="PTHR30371">
    <property type="entry name" value="SEC-INDEPENDENT PROTEIN TRANSLOCASE PROTEIN TATC"/>
    <property type="match status" value="1"/>
</dbReference>
<protein>
    <recommendedName>
        <fullName evidence="5">Sec-independent protein translocase protein TatC</fullName>
    </recommendedName>
</protein>
<keyword evidence="5" id="KW-1003">Cell membrane</keyword>